<dbReference type="PANTHER" id="PTHR24123">
    <property type="entry name" value="ANKYRIN REPEAT-CONTAINING"/>
    <property type="match status" value="1"/>
</dbReference>
<keyword evidence="2" id="KW-0040">ANK repeat</keyword>
<proteinExistence type="predicted"/>
<evidence type="ECO:0000313" key="3">
    <source>
        <dbReference type="EMBL" id="OMH84601.1"/>
    </source>
</evidence>
<dbReference type="Proteomes" id="UP000188320">
    <property type="component" value="Unassembled WGS sequence"/>
</dbReference>
<accession>A0A1R1PUG2</accession>
<dbReference type="SMART" id="SM00248">
    <property type="entry name" value="ANK"/>
    <property type="match status" value="9"/>
</dbReference>
<dbReference type="EMBL" id="LSSK01000173">
    <property type="protein sequence ID" value="OMH84601.1"/>
    <property type="molecule type" value="Genomic_DNA"/>
</dbReference>
<dbReference type="SUPFAM" id="SSF48403">
    <property type="entry name" value="Ankyrin repeat"/>
    <property type="match status" value="2"/>
</dbReference>
<dbReference type="Pfam" id="PF12796">
    <property type="entry name" value="Ank_2"/>
    <property type="match status" value="1"/>
</dbReference>
<dbReference type="Gene3D" id="1.25.40.20">
    <property type="entry name" value="Ankyrin repeat-containing domain"/>
    <property type="match status" value="3"/>
</dbReference>
<gene>
    <name evidence="3" type="ORF">AX774_g1869</name>
</gene>
<name>A0A1R1PUG2_ZANCU</name>
<keyword evidence="4" id="KW-1185">Reference proteome</keyword>
<dbReference type="InterPro" id="IPR036770">
    <property type="entry name" value="Ankyrin_rpt-contain_sf"/>
</dbReference>
<comment type="caution">
    <text evidence="3">The sequence shown here is derived from an EMBL/GenBank/DDBJ whole genome shotgun (WGS) entry which is preliminary data.</text>
</comment>
<evidence type="ECO:0000256" key="1">
    <source>
        <dbReference type="ARBA" id="ARBA00022737"/>
    </source>
</evidence>
<keyword evidence="1" id="KW-0677">Repeat</keyword>
<dbReference type="AlphaFoldDB" id="A0A1R1PUG2"/>
<dbReference type="InterPro" id="IPR002110">
    <property type="entry name" value="Ankyrin_rpt"/>
</dbReference>
<sequence length="628" mass="70621">MYEMSLFLRKGNYAKKLFWSVDRTPENFRGLTRMAYKTKNINIITYLLKNQLLSIDESDSSVLKTACKLGDYQTAKKLFDGYPGMVDVSSFLDAVDSGNVMVVKLFFDYGLDTKPITSSVIKNVCTKKNIEMLRFLLKNGVKINTRGENGIAEVLGGSNDEILKWLLSDAQKLEKNALDIHICKLDEQEPCFNKILKFFIAHGLEIDAYVADKITLEVNLGDIEGIKRLLSKNFEKNYTGDKIEARSARKFIEIAKNSLKHKPRTCIDTDSSVCCKPIRTGDSDGFKDTFVDERVATETNFDMVEQRKMDRARTINQGNVVVLNDKHLEKIKARLLDKNFEILDLLVACGADINSHDFLVLRTAYKAGNIKWINHFIEKGARLGVGESNGLEEACKSDDVEVLRHWVAHGGSLRNKSRFNGIRIACELGNLEMVKVLMENGADFCSLFYNGVVEACRTNNIELLRYLLKNNAEVKHPLFDGLQVACATGNIELVKLLIENGVNPVLMRENGVLEACEAGSLEITELLLKSGGEMHFDIGLCIYEACNKNNYGLVKLLLEKGGTLEHDSLNGGLFAADSRNQQMAYSQQFRNIWVFLVLLPFPANWFVRRCFFGMCDSPPPSPEKGFAL</sequence>
<dbReference type="OrthoDB" id="20872at2759"/>
<protein>
    <submittedName>
        <fullName evidence="3">Putative ankyrin repeat protein</fullName>
    </submittedName>
</protein>
<evidence type="ECO:0000256" key="2">
    <source>
        <dbReference type="ARBA" id="ARBA00023043"/>
    </source>
</evidence>
<dbReference type="InterPro" id="IPR051165">
    <property type="entry name" value="Multifunctional_ANK_Repeat"/>
</dbReference>
<evidence type="ECO:0000313" key="4">
    <source>
        <dbReference type="Proteomes" id="UP000188320"/>
    </source>
</evidence>
<organism evidence="3 4">
    <name type="scientific">Zancudomyces culisetae</name>
    <name type="common">Gut fungus</name>
    <name type="synonym">Smittium culisetae</name>
    <dbReference type="NCBI Taxonomy" id="1213189"/>
    <lineage>
        <taxon>Eukaryota</taxon>
        <taxon>Fungi</taxon>
        <taxon>Fungi incertae sedis</taxon>
        <taxon>Zoopagomycota</taxon>
        <taxon>Kickxellomycotina</taxon>
        <taxon>Harpellomycetes</taxon>
        <taxon>Harpellales</taxon>
        <taxon>Legeriomycetaceae</taxon>
        <taxon>Zancudomyces</taxon>
    </lineage>
</organism>
<dbReference type="PANTHER" id="PTHR24123:SF33">
    <property type="entry name" value="PROTEIN HOS4"/>
    <property type="match status" value="1"/>
</dbReference>
<reference evidence="4" key="1">
    <citation type="submission" date="2017-01" db="EMBL/GenBank/DDBJ databases">
        <authorList>
            <person name="Wang Y."/>
            <person name="White M."/>
            <person name="Kvist S."/>
            <person name="Moncalvo J.-M."/>
        </authorList>
    </citation>
    <scope>NUCLEOTIDE SEQUENCE [LARGE SCALE GENOMIC DNA]</scope>
    <source>
        <strain evidence="4">COL-18-3</strain>
    </source>
</reference>